<feature type="region of interest" description="Disordered" evidence="6">
    <location>
        <begin position="277"/>
        <end position="298"/>
    </location>
</feature>
<evidence type="ECO:0000256" key="2">
    <source>
        <dbReference type="ARBA" id="ARBA00023015"/>
    </source>
</evidence>
<feature type="region of interest" description="Disordered" evidence="6">
    <location>
        <begin position="116"/>
        <end position="221"/>
    </location>
</feature>
<evidence type="ECO:0000256" key="3">
    <source>
        <dbReference type="ARBA" id="ARBA00023125"/>
    </source>
</evidence>
<evidence type="ECO:0000313" key="9">
    <source>
        <dbReference type="Proteomes" id="UP001147760"/>
    </source>
</evidence>
<dbReference type="InterPro" id="IPR036864">
    <property type="entry name" value="Zn2-C6_fun-type_DNA-bd_sf"/>
</dbReference>
<evidence type="ECO:0000313" key="8">
    <source>
        <dbReference type="EMBL" id="KAJ5486396.1"/>
    </source>
</evidence>
<evidence type="ECO:0000256" key="5">
    <source>
        <dbReference type="ARBA" id="ARBA00023242"/>
    </source>
</evidence>
<dbReference type="Proteomes" id="UP001147760">
    <property type="component" value="Unassembled WGS sequence"/>
</dbReference>
<feature type="domain" description="Zn(2)-C6 fungal-type" evidence="7">
    <location>
        <begin position="47"/>
        <end position="77"/>
    </location>
</feature>
<dbReference type="InterPro" id="IPR001138">
    <property type="entry name" value="Zn2Cys6_DnaBD"/>
</dbReference>
<reference evidence="8" key="1">
    <citation type="submission" date="2022-12" db="EMBL/GenBank/DDBJ databases">
        <authorList>
            <person name="Petersen C."/>
        </authorList>
    </citation>
    <scope>NUCLEOTIDE SEQUENCE</scope>
    <source>
        <strain evidence="8">IBT 17660</strain>
    </source>
</reference>
<keyword evidence="2" id="KW-0805">Transcription regulation</keyword>
<dbReference type="Gene3D" id="4.10.240.10">
    <property type="entry name" value="Zn(2)-C6 fungal-type DNA-binding domain"/>
    <property type="match status" value="1"/>
</dbReference>
<evidence type="ECO:0000256" key="1">
    <source>
        <dbReference type="ARBA" id="ARBA00004123"/>
    </source>
</evidence>
<comment type="caution">
    <text evidence="8">The sequence shown here is derived from an EMBL/GenBank/DDBJ whole genome shotgun (WGS) entry which is preliminary data.</text>
</comment>
<dbReference type="GO" id="GO:0045944">
    <property type="term" value="P:positive regulation of transcription by RNA polymerase II"/>
    <property type="evidence" value="ECO:0007669"/>
    <property type="project" value="TreeGrafter"/>
</dbReference>
<feature type="compositionally biased region" description="Polar residues" evidence="6">
    <location>
        <begin position="161"/>
        <end position="209"/>
    </location>
</feature>
<dbReference type="PANTHER" id="PTHR37534:SF4">
    <property type="entry name" value="ZN(II)2CYS6 TRANSCRIPTION FACTOR (EUROFUNG)"/>
    <property type="match status" value="1"/>
</dbReference>
<dbReference type="Pfam" id="PF11951">
    <property type="entry name" value="Fungal_trans_2"/>
    <property type="match status" value="1"/>
</dbReference>
<dbReference type="PANTHER" id="PTHR37534">
    <property type="entry name" value="TRANSCRIPTIONAL ACTIVATOR PROTEIN UGA3"/>
    <property type="match status" value="1"/>
</dbReference>
<dbReference type="SUPFAM" id="SSF57701">
    <property type="entry name" value="Zn2/Cys6 DNA-binding domain"/>
    <property type="match status" value="1"/>
</dbReference>
<sequence length="707" mass="79174">MSNMPLNSPRASSDNDRMSPQTSAPLESQDLHPLNMGMERRKRTRTGCVNCSRRRRKCDEAKPTCTGCKRRGDECQWRMLGAFRDSNIKVLESDHPSMSQGVAASKNKRQSRFKILNSAPKTSRAKSAPKQQGHGASEQPVHEPSPPPAPDSSATPVPVATTENTPDPTPPSLTNEIRSPNPALNQGLSPPYSSDTSSHLSQKSIQNKSPGHPEIFHSSLTGSYQTVPSPLFEHNIFSDPADLVNDVFLPGSAYEALHTTLRNRQLWTALPDIPNRRSSQDSIPPVDTPVAVSDAGSFSRTKRQSRGLEYSRRFELSPEREHILWGNYLNEICSWLDMFDNHRHFASTFPQMAKSSTHLRYSILALSARQLERQQNRKSQSESLYLYQEAIHLLLPELGSKTTPVIASCVILCVLEMLSCNPKEWRRHLDGCAYLIQAAGINGFSGKEEQALFWCFARMDVCGGLISEEETIIPIHNWRPVDMSYSEAAHTFISSAKTNLDTYANYTVYLVARTLSVLFGCASKMSHPCTSCQSVPNDDGDSYVDRWADSFERVEEWYDNRPAQMKSIFSVAASEREGLDRAFPIALYGNGAAISGNQMYHVAALLLLQRKPKTLTLSKRPRSVLWHARQICAISASNGHHGCWTNALQPLWIAGKAMSHYSEHTAIVETLVKIERETGWATAWRVEDLKEFWGEYDNDEDCDVDMD</sequence>
<evidence type="ECO:0000256" key="6">
    <source>
        <dbReference type="SAM" id="MobiDB-lite"/>
    </source>
</evidence>
<evidence type="ECO:0000256" key="4">
    <source>
        <dbReference type="ARBA" id="ARBA00023163"/>
    </source>
</evidence>
<dbReference type="GO" id="GO:0008270">
    <property type="term" value="F:zinc ion binding"/>
    <property type="evidence" value="ECO:0007669"/>
    <property type="project" value="InterPro"/>
</dbReference>
<dbReference type="PROSITE" id="PS00463">
    <property type="entry name" value="ZN2_CY6_FUNGAL_1"/>
    <property type="match status" value="1"/>
</dbReference>
<feature type="compositionally biased region" description="Low complexity" evidence="6">
    <location>
        <begin position="151"/>
        <end position="160"/>
    </location>
</feature>
<reference evidence="8" key="2">
    <citation type="journal article" date="2023" name="IMA Fungus">
        <title>Comparative genomic study of the Penicillium genus elucidates a diverse pangenome and 15 lateral gene transfer events.</title>
        <authorList>
            <person name="Petersen C."/>
            <person name="Sorensen T."/>
            <person name="Nielsen M.R."/>
            <person name="Sondergaard T.E."/>
            <person name="Sorensen J.L."/>
            <person name="Fitzpatrick D.A."/>
            <person name="Frisvad J.C."/>
            <person name="Nielsen K.L."/>
        </authorList>
    </citation>
    <scope>NUCLEOTIDE SEQUENCE</scope>
    <source>
        <strain evidence="8">IBT 17660</strain>
    </source>
</reference>
<protein>
    <recommendedName>
        <fullName evidence="7">Zn(2)-C6 fungal-type domain-containing protein</fullName>
    </recommendedName>
</protein>
<dbReference type="GO" id="GO:0005634">
    <property type="term" value="C:nucleus"/>
    <property type="evidence" value="ECO:0007669"/>
    <property type="project" value="UniProtKB-SubCell"/>
</dbReference>
<keyword evidence="4" id="KW-0804">Transcription</keyword>
<name>A0A9W9X976_9EURO</name>
<dbReference type="OrthoDB" id="415590at2759"/>
<dbReference type="CDD" id="cd12148">
    <property type="entry name" value="fungal_TF_MHR"/>
    <property type="match status" value="1"/>
</dbReference>
<proteinExistence type="predicted"/>
<dbReference type="GO" id="GO:0000976">
    <property type="term" value="F:transcription cis-regulatory region binding"/>
    <property type="evidence" value="ECO:0007669"/>
    <property type="project" value="TreeGrafter"/>
</dbReference>
<dbReference type="InterPro" id="IPR021858">
    <property type="entry name" value="Fun_TF"/>
</dbReference>
<comment type="subcellular location">
    <subcellularLocation>
        <location evidence="1">Nucleus</location>
    </subcellularLocation>
</comment>
<accession>A0A9W9X976</accession>
<organism evidence="8 9">
    <name type="scientific">Penicillium desertorum</name>
    <dbReference type="NCBI Taxonomy" id="1303715"/>
    <lineage>
        <taxon>Eukaryota</taxon>
        <taxon>Fungi</taxon>
        <taxon>Dikarya</taxon>
        <taxon>Ascomycota</taxon>
        <taxon>Pezizomycotina</taxon>
        <taxon>Eurotiomycetes</taxon>
        <taxon>Eurotiomycetidae</taxon>
        <taxon>Eurotiales</taxon>
        <taxon>Aspergillaceae</taxon>
        <taxon>Penicillium</taxon>
    </lineage>
</organism>
<feature type="compositionally biased region" description="Polar residues" evidence="6">
    <location>
        <begin position="1"/>
        <end position="26"/>
    </location>
</feature>
<keyword evidence="3" id="KW-0238">DNA-binding</keyword>
<dbReference type="CDD" id="cd00067">
    <property type="entry name" value="GAL4"/>
    <property type="match status" value="1"/>
</dbReference>
<dbReference type="EMBL" id="JAPWDO010000001">
    <property type="protein sequence ID" value="KAJ5486396.1"/>
    <property type="molecule type" value="Genomic_DNA"/>
</dbReference>
<keyword evidence="5" id="KW-0539">Nucleus</keyword>
<dbReference type="PROSITE" id="PS50048">
    <property type="entry name" value="ZN2_CY6_FUNGAL_2"/>
    <property type="match status" value="1"/>
</dbReference>
<dbReference type="AlphaFoldDB" id="A0A9W9X976"/>
<gene>
    <name evidence="8" type="ORF">N7530_000696</name>
</gene>
<keyword evidence="9" id="KW-1185">Reference proteome</keyword>
<feature type="region of interest" description="Disordered" evidence="6">
    <location>
        <begin position="1"/>
        <end position="46"/>
    </location>
</feature>
<dbReference type="GO" id="GO:0000981">
    <property type="term" value="F:DNA-binding transcription factor activity, RNA polymerase II-specific"/>
    <property type="evidence" value="ECO:0007669"/>
    <property type="project" value="InterPro"/>
</dbReference>
<dbReference type="Pfam" id="PF00172">
    <property type="entry name" value="Zn_clus"/>
    <property type="match status" value="1"/>
</dbReference>
<evidence type="ECO:0000259" key="7">
    <source>
        <dbReference type="PROSITE" id="PS50048"/>
    </source>
</evidence>
<dbReference type="SMART" id="SM00066">
    <property type="entry name" value="GAL4"/>
    <property type="match status" value="1"/>
</dbReference>